<comment type="caution">
    <text evidence="2">The sequence shown here is derived from an EMBL/GenBank/DDBJ whole genome shotgun (WGS) entry which is preliminary data.</text>
</comment>
<dbReference type="EMBL" id="JAYKXH010000014">
    <property type="protein sequence ID" value="KAK7146296.1"/>
    <property type="molecule type" value="Genomic_DNA"/>
</dbReference>
<feature type="region of interest" description="Disordered" evidence="1">
    <location>
        <begin position="1"/>
        <end position="23"/>
    </location>
</feature>
<keyword evidence="3" id="KW-1185">Reference proteome</keyword>
<accession>A0AAN9CTI0</accession>
<evidence type="ECO:0000313" key="3">
    <source>
        <dbReference type="Proteomes" id="UP001364617"/>
    </source>
</evidence>
<proteinExistence type="predicted"/>
<sequence length="74" mass="8057">MKSISEDSPTDANPHTRKRFISRVSPQGALRCTVSLLTGSRRRGAAEISHTINISECIETDEKSSLELTKAIGT</sequence>
<organism evidence="2 3">
    <name type="scientific">Phoxinus phoxinus</name>
    <name type="common">Eurasian minnow</name>
    <dbReference type="NCBI Taxonomy" id="58324"/>
    <lineage>
        <taxon>Eukaryota</taxon>
        <taxon>Metazoa</taxon>
        <taxon>Chordata</taxon>
        <taxon>Craniata</taxon>
        <taxon>Vertebrata</taxon>
        <taxon>Euteleostomi</taxon>
        <taxon>Actinopterygii</taxon>
        <taxon>Neopterygii</taxon>
        <taxon>Teleostei</taxon>
        <taxon>Ostariophysi</taxon>
        <taxon>Cypriniformes</taxon>
        <taxon>Leuciscidae</taxon>
        <taxon>Phoxininae</taxon>
        <taxon>Phoxinus</taxon>
    </lineage>
</organism>
<gene>
    <name evidence="2" type="ORF">R3I93_013897</name>
</gene>
<protein>
    <submittedName>
        <fullName evidence="2">Uncharacterized protein</fullName>
    </submittedName>
</protein>
<evidence type="ECO:0000313" key="2">
    <source>
        <dbReference type="EMBL" id="KAK7146296.1"/>
    </source>
</evidence>
<dbReference type="AlphaFoldDB" id="A0AAN9CTI0"/>
<name>A0AAN9CTI0_9TELE</name>
<dbReference type="Proteomes" id="UP001364617">
    <property type="component" value="Unassembled WGS sequence"/>
</dbReference>
<feature type="compositionally biased region" description="Polar residues" evidence="1">
    <location>
        <begin position="1"/>
        <end position="13"/>
    </location>
</feature>
<evidence type="ECO:0000256" key="1">
    <source>
        <dbReference type="SAM" id="MobiDB-lite"/>
    </source>
</evidence>
<reference evidence="2 3" key="1">
    <citation type="submission" date="2024-02" db="EMBL/GenBank/DDBJ databases">
        <title>Chromosome-level genome assembly of the Eurasian Minnow (Phoxinus phoxinus).</title>
        <authorList>
            <person name="Oriowo T.O."/>
            <person name="Martin S."/>
            <person name="Stange M."/>
            <person name="Chrysostomakis Y."/>
            <person name="Brown T."/>
            <person name="Winkler S."/>
            <person name="Kukowka S."/>
            <person name="Myers E.W."/>
            <person name="Bohne A."/>
        </authorList>
    </citation>
    <scope>NUCLEOTIDE SEQUENCE [LARGE SCALE GENOMIC DNA]</scope>
    <source>
        <strain evidence="2">ZFMK-TIS-60720</strain>
        <tissue evidence="2">Whole Organism</tissue>
    </source>
</reference>